<evidence type="ECO:0000313" key="5">
    <source>
        <dbReference type="EMBL" id="KAF8688360.1"/>
    </source>
</evidence>
<dbReference type="NCBIfam" id="TIGR00756">
    <property type="entry name" value="PPR"/>
    <property type="match status" value="4"/>
</dbReference>
<gene>
    <name evidence="5" type="ORF">HU200_042322</name>
</gene>
<dbReference type="FunFam" id="1.25.40.10:FF:001974">
    <property type="entry name" value="Putative pentatricopeptide repeat-containing protein"/>
    <property type="match status" value="1"/>
</dbReference>
<feature type="repeat" description="PPR" evidence="3">
    <location>
        <begin position="91"/>
        <end position="125"/>
    </location>
</feature>
<evidence type="ECO:0000256" key="2">
    <source>
        <dbReference type="ARBA" id="ARBA00022946"/>
    </source>
</evidence>
<dbReference type="InterPro" id="IPR002885">
    <property type="entry name" value="PPR_rpt"/>
</dbReference>
<evidence type="ECO:0000256" key="3">
    <source>
        <dbReference type="PROSITE-ProRule" id="PRU00708"/>
    </source>
</evidence>
<dbReference type="AlphaFoldDB" id="A0A835ED23"/>
<dbReference type="InterPro" id="IPR011990">
    <property type="entry name" value="TPR-like_helical_dom_sf"/>
</dbReference>
<dbReference type="Pfam" id="PF13041">
    <property type="entry name" value="PPR_2"/>
    <property type="match status" value="4"/>
</dbReference>
<feature type="region of interest" description="Disordered" evidence="4">
    <location>
        <begin position="22"/>
        <end position="60"/>
    </location>
</feature>
<dbReference type="InterPro" id="IPR046848">
    <property type="entry name" value="E_motif"/>
</dbReference>
<accession>A0A835ED23</accession>
<dbReference type="PANTHER" id="PTHR47926:SF532">
    <property type="entry name" value="PENTACOTRIPEPTIDE-REPEAT REGION OF PRORP DOMAIN-CONTAINING PROTEIN"/>
    <property type="match status" value="1"/>
</dbReference>
<feature type="compositionally biased region" description="Polar residues" evidence="4">
    <location>
        <begin position="30"/>
        <end position="40"/>
    </location>
</feature>
<dbReference type="PROSITE" id="PS51375">
    <property type="entry name" value="PPR"/>
    <property type="match status" value="5"/>
</dbReference>
<name>A0A835ED23_9POAL</name>
<feature type="repeat" description="PPR" evidence="3">
    <location>
        <begin position="404"/>
        <end position="438"/>
    </location>
</feature>
<evidence type="ECO:0000256" key="4">
    <source>
        <dbReference type="SAM" id="MobiDB-lite"/>
    </source>
</evidence>
<organism evidence="5 6">
    <name type="scientific">Digitaria exilis</name>
    <dbReference type="NCBI Taxonomy" id="1010633"/>
    <lineage>
        <taxon>Eukaryota</taxon>
        <taxon>Viridiplantae</taxon>
        <taxon>Streptophyta</taxon>
        <taxon>Embryophyta</taxon>
        <taxon>Tracheophyta</taxon>
        <taxon>Spermatophyta</taxon>
        <taxon>Magnoliopsida</taxon>
        <taxon>Liliopsida</taxon>
        <taxon>Poales</taxon>
        <taxon>Poaceae</taxon>
        <taxon>PACMAD clade</taxon>
        <taxon>Panicoideae</taxon>
        <taxon>Panicodae</taxon>
        <taxon>Paniceae</taxon>
        <taxon>Anthephorinae</taxon>
        <taxon>Digitaria</taxon>
    </lineage>
</organism>
<sequence>MARPQRASSLGAHPRLLYVESRRRARGTARPTSAYRSTTFRRPGGLRNGGGGRRRIGGDPRTAPILMLRQLVRSGKLAEARSLFAAMPHGDEVTYATLLAGHAEAGDFPGAMDLFRLLRASSTPHAAADPFVLSPVFKACACAAADAGFIGHAAALHAFAVRSSAVSSVFVSTALVDAHAKAGGLELVLKVFGEMPCKNVVSWTTLVASMARAGRRHDALRHFAEMRASGVPCDSHAYAVALPACAEARLLPRGREVHALCAKLGLNATSYVANTLATLYARCGDVDCALAAVSCMGSRDVAAWTTLIASYVQTGRAREAIEAFIRMLRESSNSASPNKYTFSAVIAACTNTERVYLAEQLHAQAARRGISHSRSVANSLVKLYARCGRLSASDAVFQQSFVKDVVSWSAIISGYAQEGLAEETFAFFSEMRYHSSCPRPNEFTLASLLSMCASAAALDAGRQLHALALAAGLEHHAMVRSALIDMYGKSGSMSDADVVFSHRTKDDVISWTAIIVGHAQHGHSKEALELFEEMCRVGLNPDHVTFIAGRINEAEKLIGRIAADERDGVVWTSLLRACAARGVEETGKKAAERVMDAEPWGSGAHVAMANLYASKGQWLESAQERHLMKQKGVLKGAGDRTNHQGNAIYVMLDLVYYGAGMVRHIPDQLDLGSEVELAVN</sequence>
<evidence type="ECO:0008006" key="7">
    <source>
        <dbReference type="Google" id="ProtNLM"/>
    </source>
</evidence>
<protein>
    <recommendedName>
        <fullName evidence="7">Pentatricopeptide repeat-containing protein</fullName>
    </recommendedName>
</protein>
<proteinExistence type="predicted"/>
<dbReference type="PANTHER" id="PTHR47926">
    <property type="entry name" value="PENTATRICOPEPTIDE REPEAT-CONTAINING PROTEIN"/>
    <property type="match status" value="1"/>
</dbReference>
<dbReference type="GO" id="GO:0009451">
    <property type="term" value="P:RNA modification"/>
    <property type="evidence" value="ECO:0007669"/>
    <property type="project" value="InterPro"/>
</dbReference>
<feature type="repeat" description="PPR" evidence="3">
    <location>
        <begin position="199"/>
        <end position="233"/>
    </location>
</feature>
<dbReference type="Proteomes" id="UP000636709">
    <property type="component" value="Unassembled WGS sequence"/>
</dbReference>
<keyword evidence="1" id="KW-0677">Repeat</keyword>
<dbReference type="Pfam" id="PF01535">
    <property type="entry name" value="PPR"/>
    <property type="match status" value="1"/>
</dbReference>
<dbReference type="EMBL" id="JACEFO010002029">
    <property type="protein sequence ID" value="KAF8688360.1"/>
    <property type="molecule type" value="Genomic_DNA"/>
</dbReference>
<keyword evidence="2" id="KW-0809">Transit peptide</keyword>
<dbReference type="GO" id="GO:0003723">
    <property type="term" value="F:RNA binding"/>
    <property type="evidence" value="ECO:0007669"/>
    <property type="project" value="InterPro"/>
</dbReference>
<keyword evidence="6" id="KW-1185">Reference proteome</keyword>
<comment type="caution">
    <text evidence="5">The sequence shown here is derived from an EMBL/GenBank/DDBJ whole genome shotgun (WGS) entry which is preliminary data.</text>
</comment>
<feature type="repeat" description="PPR" evidence="3">
    <location>
        <begin position="300"/>
        <end position="334"/>
    </location>
</feature>
<evidence type="ECO:0000256" key="1">
    <source>
        <dbReference type="ARBA" id="ARBA00022737"/>
    </source>
</evidence>
<evidence type="ECO:0000313" key="6">
    <source>
        <dbReference type="Proteomes" id="UP000636709"/>
    </source>
</evidence>
<reference evidence="5" key="1">
    <citation type="submission" date="2020-07" db="EMBL/GenBank/DDBJ databases">
        <title>Genome sequence and genetic diversity analysis of an under-domesticated orphan crop, white fonio (Digitaria exilis).</title>
        <authorList>
            <person name="Bennetzen J.L."/>
            <person name="Chen S."/>
            <person name="Ma X."/>
            <person name="Wang X."/>
            <person name="Yssel A.E.J."/>
            <person name="Chaluvadi S.R."/>
            <person name="Johnson M."/>
            <person name="Gangashetty P."/>
            <person name="Hamidou F."/>
            <person name="Sanogo M.D."/>
            <person name="Zwaenepoel A."/>
            <person name="Wallace J."/>
            <person name="Van De Peer Y."/>
            <person name="Van Deynze A."/>
        </authorList>
    </citation>
    <scope>NUCLEOTIDE SEQUENCE</scope>
    <source>
        <tissue evidence="5">Leaves</tissue>
    </source>
</reference>
<dbReference type="Pfam" id="PF20431">
    <property type="entry name" value="E_motif"/>
    <property type="match status" value="1"/>
</dbReference>
<dbReference type="Gene3D" id="1.25.40.10">
    <property type="entry name" value="Tetratricopeptide repeat domain"/>
    <property type="match status" value="5"/>
</dbReference>
<feature type="repeat" description="PPR" evidence="3">
    <location>
        <begin position="507"/>
        <end position="541"/>
    </location>
</feature>
<dbReference type="OrthoDB" id="1890277at2759"/>
<dbReference type="InterPro" id="IPR046960">
    <property type="entry name" value="PPR_At4g14850-like_plant"/>
</dbReference>